<evidence type="ECO:0000259" key="2">
    <source>
        <dbReference type="PROSITE" id="PS50010"/>
    </source>
</evidence>
<feature type="compositionally biased region" description="Low complexity" evidence="1">
    <location>
        <begin position="11"/>
        <end position="22"/>
    </location>
</feature>
<sequence length="902" mass="99834">MSSPVEAITPSSSSADSTSARSVVHNELRTECPTEGGPTGNGSPKPFRRWVSTLRRRKREYPPPSVTPRSQRWTLDDFDDSPLRTRPSHAKSYSSTSSLGFVAGVKSATVTLASVSIAPLSRRTSKWRRTHNRSSVMSASDPRPSMDTQRSVLDEAARLRSRKRRKKLEELIRTEESYVADLKALSNAYFTLLGHHHPNSTLRFARPSAQKTIAKMLYLHDELLGALYRVVPFAEYDQQIARALNPVPSRKLLHTRWHSVDIVPGQSSTMSPKRGTLATSIRQTRRSLNLTRSEEGESIVLRCAPQVVASVAGLFKNYVPQFQVYADYGANYELVVRDIEETQQSIASWSEFDRAIEVLSATVNPVKSREENQKKALTVKDLLIKPIQRLPRYELLFNDLCKLTPVCDDPDAHALIQDLLCELHLTCDTMNQAKENPTRTRMLKTTWLLGDRLTFADQVPRSVFLQLLGSVQLCGCLHIAYRSRGSIKGRYVMCILFETTLLLASADEESENYAVLAGIALASATLQEADNGKGLQCHTAPHSWKIVFEHAARMYELILTACSMVEAQVWRDHLAGRIEVQSQAVAEGMSNVFELHSPLVSDFRSIGKTFGKPGSFVKRMSVHRTATVGPTTDLNQVIIKNTQAVKEALDTSNTNASTSSIHIPRSQSVATPSHVQTLAPRRADRARLETLLSDVWTKHLLPYPGMTIGRSEQIRGSANHVIRKFSMASITSNFSSSKRSASYTSIAGSRSGKEDLAPLSTQPKSSASSSSRSSSTKHSGGKNRHGSMKPPPARLPLSELLPADFELPSTGKRSALRAFTMTMERPFSPLLTPAENRPSSSSGARRSQSVRNASNLVSEGGVSDETVVAEKSRESKAEAKVSLEDDNRPRKSKSRLMKLLRH</sequence>
<dbReference type="SMART" id="SM00325">
    <property type="entry name" value="RhoGEF"/>
    <property type="match status" value="1"/>
</dbReference>
<dbReference type="RefSeq" id="XP_069228091.1">
    <property type="nucleotide sequence ID" value="XM_069374803.1"/>
</dbReference>
<dbReference type="Proteomes" id="UP000803884">
    <property type="component" value="Unassembled WGS sequence"/>
</dbReference>
<dbReference type="InterPro" id="IPR000219">
    <property type="entry name" value="DH_dom"/>
</dbReference>
<feature type="compositionally biased region" description="Basic and acidic residues" evidence="1">
    <location>
        <begin position="868"/>
        <end position="889"/>
    </location>
</feature>
<evidence type="ECO:0000256" key="1">
    <source>
        <dbReference type="SAM" id="MobiDB-lite"/>
    </source>
</evidence>
<dbReference type="SUPFAM" id="SSF50729">
    <property type="entry name" value="PH domain-like"/>
    <property type="match status" value="1"/>
</dbReference>
<dbReference type="AlphaFoldDB" id="A0AB34KJQ9"/>
<dbReference type="Gene3D" id="1.20.900.10">
    <property type="entry name" value="Dbl homology (DH) domain"/>
    <property type="match status" value="1"/>
</dbReference>
<evidence type="ECO:0000313" key="4">
    <source>
        <dbReference type="Proteomes" id="UP000803884"/>
    </source>
</evidence>
<feature type="region of interest" description="Disordered" evidence="1">
    <location>
        <begin position="827"/>
        <end position="902"/>
    </location>
</feature>
<dbReference type="EMBL" id="JAAQHG020000022">
    <property type="protein sequence ID" value="KAL1584985.1"/>
    <property type="molecule type" value="Genomic_DNA"/>
</dbReference>
<organism evidence="3 4">
    <name type="scientific">Cladosporium halotolerans</name>
    <dbReference type="NCBI Taxonomy" id="1052096"/>
    <lineage>
        <taxon>Eukaryota</taxon>
        <taxon>Fungi</taxon>
        <taxon>Dikarya</taxon>
        <taxon>Ascomycota</taxon>
        <taxon>Pezizomycotina</taxon>
        <taxon>Dothideomycetes</taxon>
        <taxon>Dothideomycetidae</taxon>
        <taxon>Cladosporiales</taxon>
        <taxon>Cladosporiaceae</taxon>
        <taxon>Cladosporium</taxon>
    </lineage>
</organism>
<keyword evidence="4" id="KW-1185">Reference proteome</keyword>
<dbReference type="Pfam" id="PF00621">
    <property type="entry name" value="RhoGEF"/>
    <property type="match status" value="1"/>
</dbReference>
<comment type="caution">
    <text evidence="3">The sequence shown here is derived from an EMBL/GenBank/DDBJ whole genome shotgun (WGS) entry which is preliminary data.</text>
</comment>
<dbReference type="GeneID" id="96007641"/>
<dbReference type="GO" id="GO:0005737">
    <property type="term" value="C:cytoplasm"/>
    <property type="evidence" value="ECO:0007669"/>
    <property type="project" value="TreeGrafter"/>
</dbReference>
<name>A0AB34KJQ9_9PEZI</name>
<feature type="region of interest" description="Disordered" evidence="1">
    <location>
        <begin position="650"/>
        <end position="669"/>
    </location>
</feature>
<dbReference type="SUPFAM" id="SSF48065">
    <property type="entry name" value="DBL homology domain (DH-domain)"/>
    <property type="match status" value="1"/>
</dbReference>
<feature type="region of interest" description="Disordered" evidence="1">
    <location>
        <begin position="1"/>
        <end position="95"/>
    </location>
</feature>
<feature type="compositionally biased region" description="Low complexity" evidence="1">
    <location>
        <begin position="837"/>
        <end position="851"/>
    </location>
</feature>
<protein>
    <recommendedName>
        <fullName evidence="2">DH domain-containing protein</fullName>
    </recommendedName>
</protein>
<dbReference type="InterPro" id="IPR035899">
    <property type="entry name" value="DBL_dom_sf"/>
</dbReference>
<feature type="region of interest" description="Disordered" evidence="1">
    <location>
        <begin position="739"/>
        <end position="796"/>
    </location>
</feature>
<feature type="domain" description="DH" evidence="2">
    <location>
        <begin position="163"/>
        <end position="433"/>
    </location>
</feature>
<dbReference type="PROSITE" id="PS50010">
    <property type="entry name" value="DH_2"/>
    <property type="match status" value="1"/>
</dbReference>
<gene>
    <name evidence="3" type="ORF">WHR41_06198</name>
</gene>
<dbReference type="GO" id="GO:0005085">
    <property type="term" value="F:guanyl-nucleotide exchange factor activity"/>
    <property type="evidence" value="ECO:0007669"/>
    <property type="project" value="InterPro"/>
</dbReference>
<feature type="compositionally biased region" description="Low complexity" evidence="1">
    <location>
        <begin position="765"/>
        <end position="774"/>
    </location>
</feature>
<dbReference type="PANTHER" id="PTHR45818:SF3">
    <property type="entry name" value="PROTEIN VAV"/>
    <property type="match status" value="1"/>
</dbReference>
<dbReference type="PANTHER" id="PTHR45818">
    <property type="entry name" value="PROTEIN VAV"/>
    <property type="match status" value="1"/>
</dbReference>
<feature type="compositionally biased region" description="Polar residues" evidence="1">
    <location>
        <begin position="739"/>
        <end position="748"/>
    </location>
</feature>
<evidence type="ECO:0000313" key="3">
    <source>
        <dbReference type="EMBL" id="KAL1584985.1"/>
    </source>
</evidence>
<feature type="region of interest" description="Disordered" evidence="1">
    <location>
        <begin position="126"/>
        <end position="150"/>
    </location>
</feature>
<feature type="compositionally biased region" description="Basic residues" evidence="1">
    <location>
        <begin position="890"/>
        <end position="902"/>
    </location>
</feature>
<reference evidence="3 4" key="1">
    <citation type="journal article" date="2020" name="Microbiol. Resour. Announc.">
        <title>Draft Genome Sequence of a Cladosporium Species Isolated from the Mesophotic Ascidian Didemnum maculosum.</title>
        <authorList>
            <person name="Gioti A."/>
            <person name="Siaperas R."/>
            <person name="Nikolaivits E."/>
            <person name="Le Goff G."/>
            <person name="Ouazzani J."/>
            <person name="Kotoulas G."/>
            <person name="Topakas E."/>
        </authorList>
    </citation>
    <scope>NUCLEOTIDE SEQUENCE [LARGE SCALE GENOMIC DNA]</scope>
    <source>
        <strain evidence="3 4">TM138-S3</strain>
    </source>
</reference>
<proteinExistence type="predicted"/>
<accession>A0AB34KJQ9</accession>